<name>A0A239SS44_9STRE</name>
<gene>
    <name evidence="1" type="ORF">SAMEA4412692_00689</name>
</gene>
<dbReference type="EMBL" id="LT906439">
    <property type="protein sequence ID" value="SNU87544.1"/>
    <property type="molecule type" value="Genomic_DNA"/>
</dbReference>
<reference evidence="1 2" key="1">
    <citation type="submission" date="2017-06" db="EMBL/GenBank/DDBJ databases">
        <authorList>
            <consortium name="Pathogen Informatics"/>
        </authorList>
    </citation>
    <scope>NUCLEOTIDE SEQUENCE [LARGE SCALE GENOMIC DNA]</scope>
    <source>
        <strain evidence="1 2">NCTC13788</strain>
    </source>
</reference>
<dbReference type="KEGG" id="smen:SAMEA4412692_0689"/>
<organism evidence="1 2">
    <name type="scientific">Streptococcus merionis</name>
    <dbReference type="NCBI Taxonomy" id="400065"/>
    <lineage>
        <taxon>Bacteria</taxon>
        <taxon>Bacillati</taxon>
        <taxon>Bacillota</taxon>
        <taxon>Bacilli</taxon>
        <taxon>Lactobacillales</taxon>
        <taxon>Streptococcaceae</taxon>
        <taxon>Streptococcus</taxon>
    </lineage>
</organism>
<dbReference type="AlphaFoldDB" id="A0A239SS44"/>
<evidence type="ECO:0000313" key="2">
    <source>
        <dbReference type="Proteomes" id="UP000215185"/>
    </source>
</evidence>
<keyword evidence="2" id="KW-1185">Reference proteome</keyword>
<protein>
    <submittedName>
        <fullName evidence="1">Uncharacterized protein</fullName>
    </submittedName>
</protein>
<sequence>MSPKTQGNSRILPSILARVQFIKIQSPLRKALKNEKIDEECKHSRKFLNFTEHFSPCSVH</sequence>
<proteinExistence type="predicted"/>
<accession>A0A239SS44</accession>
<dbReference type="Proteomes" id="UP000215185">
    <property type="component" value="Chromosome 1"/>
</dbReference>
<evidence type="ECO:0000313" key="1">
    <source>
        <dbReference type="EMBL" id="SNU87544.1"/>
    </source>
</evidence>